<dbReference type="GO" id="GO:0008233">
    <property type="term" value="F:peptidase activity"/>
    <property type="evidence" value="ECO:0007669"/>
    <property type="project" value="TreeGrafter"/>
</dbReference>
<dbReference type="PANTHER" id="PTHR46520">
    <property type="entry name" value="SERINE BETA-LACTAMASE-LIKE PROTEIN LACTB, MITOCHONDRIAL"/>
    <property type="match status" value="1"/>
</dbReference>
<dbReference type="InterPro" id="IPR012338">
    <property type="entry name" value="Beta-lactam/transpept-like"/>
</dbReference>
<dbReference type="OrthoDB" id="5946976at2759"/>
<dbReference type="AlphaFoldDB" id="A0A8S1HSJ2"/>
<dbReference type="SUPFAM" id="SSF56601">
    <property type="entry name" value="beta-lactamase/transpeptidase-like"/>
    <property type="match status" value="1"/>
</dbReference>
<dbReference type="InterPro" id="IPR052794">
    <property type="entry name" value="Mito_Ser_Protease_LACTB"/>
</dbReference>
<name>A0A8S1HSJ2_9PELO</name>
<comment type="caution">
    <text evidence="2">The sequence shown here is derived from an EMBL/GenBank/DDBJ whole genome shotgun (WGS) entry which is preliminary data.</text>
</comment>
<gene>
    <name evidence="2" type="ORF">CAUJ_LOCUS15385</name>
</gene>
<dbReference type="GO" id="GO:0005739">
    <property type="term" value="C:mitochondrion"/>
    <property type="evidence" value="ECO:0007669"/>
    <property type="project" value="TreeGrafter"/>
</dbReference>
<dbReference type="Gene3D" id="3.40.710.10">
    <property type="entry name" value="DD-peptidase/beta-lactamase superfamily"/>
    <property type="match status" value="1"/>
</dbReference>
<dbReference type="Proteomes" id="UP000835052">
    <property type="component" value="Unassembled WGS sequence"/>
</dbReference>
<organism evidence="2 3">
    <name type="scientific">Caenorhabditis auriculariae</name>
    <dbReference type="NCBI Taxonomy" id="2777116"/>
    <lineage>
        <taxon>Eukaryota</taxon>
        <taxon>Metazoa</taxon>
        <taxon>Ecdysozoa</taxon>
        <taxon>Nematoda</taxon>
        <taxon>Chromadorea</taxon>
        <taxon>Rhabditida</taxon>
        <taxon>Rhabditina</taxon>
        <taxon>Rhabditomorpha</taxon>
        <taxon>Rhabditoidea</taxon>
        <taxon>Rhabditidae</taxon>
        <taxon>Peloderinae</taxon>
        <taxon>Caenorhabditis</taxon>
    </lineage>
</organism>
<feature type="domain" description="Beta-lactamase-related" evidence="1">
    <location>
        <begin position="3"/>
        <end position="208"/>
    </location>
</feature>
<evidence type="ECO:0000313" key="3">
    <source>
        <dbReference type="Proteomes" id="UP000835052"/>
    </source>
</evidence>
<dbReference type="EMBL" id="CAJGYM010000178">
    <property type="protein sequence ID" value="CAD6199483.1"/>
    <property type="molecule type" value="Genomic_DNA"/>
</dbReference>
<evidence type="ECO:0000259" key="1">
    <source>
        <dbReference type="Pfam" id="PF00144"/>
    </source>
</evidence>
<protein>
    <recommendedName>
        <fullName evidence="1">Beta-lactamase-related domain-containing protein</fullName>
    </recommendedName>
</protein>
<dbReference type="GO" id="GO:0019216">
    <property type="term" value="P:regulation of lipid metabolic process"/>
    <property type="evidence" value="ECO:0007669"/>
    <property type="project" value="TreeGrafter"/>
</dbReference>
<accession>A0A8S1HSJ2</accession>
<dbReference type="PANTHER" id="PTHR46520:SF1">
    <property type="entry name" value="SERINE BETA-LACTAMASE-LIKE PROTEIN LACTB, MITOCHONDRIAL"/>
    <property type="match status" value="1"/>
</dbReference>
<proteinExistence type="predicted"/>
<keyword evidence="3" id="KW-1185">Reference proteome</keyword>
<dbReference type="InterPro" id="IPR001466">
    <property type="entry name" value="Beta-lactam-related"/>
</dbReference>
<dbReference type="GO" id="GO:0006508">
    <property type="term" value="P:proteolysis"/>
    <property type="evidence" value="ECO:0007669"/>
    <property type="project" value="TreeGrafter"/>
</dbReference>
<reference evidence="2" key="1">
    <citation type="submission" date="2020-10" db="EMBL/GenBank/DDBJ databases">
        <authorList>
            <person name="Kikuchi T."/>
        </authorList>
    </citation>
    <scope>NUCLEOTIDE SEQUENCE</scope>
    <source>
        <strain evidence="2">NKZ352</strain>
    </source>
</reference>
<sequence>MFKNDDLVAEPGTKFAYTTHGLTLASAVLEKAAGEDYPTLAKRLFFDLGLRNTHLDVNQKIIAGRASYYHRNDKKVLENCPEVDCSYKWAGGGLLSNVSDLLVFANAILYSSQNDTSDSLITHETMRKFLTPQIEVEKNVRAALGWMIVEGKDLKSADDKRSTGGFFYHTGGAVGASSVLLVRPAKETRKESPSGVCVAILCNLQETSVLSLAHQIEEIFRK</sequence>
<evidence type="ECO:0000313" key="2">
    <source>
        <dbReference type="EMBL" id="CAD6199483.1"/>
    </source>
</evidence>
<dbReference type="Pfam" id="PF00144">
    <property type="entry name" value="Beta-lactamase"/>
    <property type="match status" value="1"/>
</dbReference>